<evidence type="ECO:0008006" key="6">
    <source>
        <dbReference type="Google" id="ProtNLM"/>
    </source>
</evidence>
<dbReference type="GO" id="GO:0005743">
    <property type="term" value="C:mitochondrial inner membrane"/>
    <property type="evidence" value="ECO:0007669"/>
    <property type="project" value="InterPro"/>
</dbReference>
<gene>
    <name evidence="3" type="ORF">OVN521_LOCUS20206</name>
    <name evidence="2" type="ORF">WKI299_LOCUS27466</name>
</gene>
<evidence type="ECO:0000313" key="3">
    <source>
        <dbReference type="EMBL" id="CAF4088306.1"/>
    </source>
</evidence>
<keyword evidence="1" id="KW-1133">Transmembrane helix</keyword>
<evidence type="ECO:0000313" key="2">
    <source>
        <dbReference type="EMBL" id="CAF2136628.1"/>
    </source>
</evidence>
<sequence length="247" mass="29483">MSTGIGPWGDKHDEHHVGLGRRSFDQEYDKTSPFEFTNRSFARQQPWRTYPILGGETGDELDTHPLIKEQRDKLLPNKSLNPAYNRYFDENEKKEIKDGKLQIREDHLALFSPQTKKVILFDMGLKPSEGDIDRDHANNPRYRVWGLPYFMAPYDARVLFPIGFSTVVLMRNMYLRRPFFSARPVYAATIIGGFLFGSWWGKFREQRMLEKELNIWDYVRRHPQDFPEVFEKRRTYQEIFQSWRPLR</sequence>
<proteinExistence type="predicted"/>
<organism evidence="2 4">
    <name type="scientific">Rotaria magnacalcarata</name>
    <dbReference type="NCBI Taxonomy" id="392030"/>
    <lineage>
        <taxon>Eukaryota</taxon>
        <taxon>Metazoa</taxon>
        <taxon>Spiralia</taxon>
        <taxon>Gnathifera</taxon>
        <taxon>Rotifera</taxon>
        <taxon>Eurotatoria</taxon>
        <taxon>Bdelloidea</taxon>
        <taxon>Philodinida</taxon>
        <taxon>Philodinidae</taxon>
        <taxon>Rotaria</taxon>
    </lineage>
</organism>
<keyword evidence="1" id="KW-0812">Transmembrane</keyword>
<name>A0A816WM27_9BILA</name>
<keyword evidence="1" id="KW-0472">Membrane</keyword>
<feature type="transmembrane region" description="Helical" evidence="1">
    <location>
        <begin position="181"/>
        <end position="201"/>
    </location>
</feature>
<dbReference type="Proteomes" id="UP000663866">
    <property type="component" value="Unassembled WGS sequence"/>
</dbReference>
<evidence type="ECO:0000256" key="1">
    <source>
        <dbReference type="SAM" id="Phobius"/>
    </source>
</evidence>
<dbReference type="EMBL" id="CAJNRF010011998">
    <property type="protein sequence ID" value="CAF2136628.1"/>
    <property type="molecule type" value="Genomic_DNA"/>
</dbReference>
<keyword evidence="5" id="KW-1185">Reference proteome</keyword>
<evidence type="ECO:0000313" key="5">
    <source>
        <dbReference type="Proteomes" id="UP000663866"/>
    </source>
</evidence>
<dbReference type="Proteomes" id="UP000663856">
    <property type="component" value="Unassembled WGS sequence"/>
</dbReference>
<dbReference type="EMBL" id="CAJOBG010003949">
    <property type="protein sequence ID" value="CAF4088306.1"/>
    <property type="molecule type" value="Genomic_DNA"/>
</dbReference>
<accession>A0A816WM27</accession>
<dbReference type="AlphaFoldDB" id="A0A816WM27"/>
<evidence type="ECO:0000313" key="4">
    <source>
        <dbReference type="Proteomes" id="UP000663856"/>
    </source>
</evidence>
<dbReference type="GO" id="GO:0006120">
    <property type="term" value="P:mitochondrial electron transport, NADH to ubiquinone"/>
    <property type="evidence" value="ECO:0007669"/>
    <property type="project" value="InterPro"/>
</dbReference>
<dbReference type="InterPro" id="IPR009423">
    <property type="entry name" value="NDUC2"/>
</dbReference>
<dbReference type="Pfam" id="PF06374">
    <property type="entry name" value="NDUF_C2"/>
    <property type="match status" value="1"/>
</dbReference>
<protein>
    <recommendedName>
        <fullName evidence="6">NADH dehydrogenase [ubiquinone] 1 subunit C2</fullName>
    </recommendedName>
</protein>
<reference evidence="2" key="1">
    <citation type="submission" date="2021-02" db="EMBL/GenBank/DDBJ databases">
        <authorList>
            <person name="Nowell W R."/>
        </authorList>
    </citation>
    <scope>NUCLEOTIDE SEQUENCE</scope>
</reference>
<comment type="caution">
    <text evidence="2">The sequence shown here is derived from an EMBL/GenBank/DDBJ whole genome shotgun (WGS) entry which is preliminary data.</text>
</comment>